<organism evidence="2">
    <name type="scientific">Rousettus bat polyomavirus</name>
    <dbReference type="NCBI Taxonomy" id="3141932"/>
    <lineage>
        <taxon>Viruses</taxon>
        <taxon>Monodnaviria</taxon>
        <taxon>Shotokuvirae</taxon>
        <taxon>Cossaviricota</taxon>
        <taxon>Papovaviricetes</taxon>
        <taxon>Sepolyvirales</taxon>
        <taxon>Polyomaviridae</taxon>
    </lineage>
</organism>
<feature type="compositionally biased region" description="Basic residues" evidence="1">
    <location>
        <begin position="474"/>
        <end position="501"/>
    </location>
</feature>
<evidence type="ECO:0000313" key="2">
    <source>
        <dbReference type="EMBL" id="XBH24071.1"/>
    </source>
</evidence>
<proteinExistence type="predicted"/>
<reference evidence="2" key="2">
    <citation type="submission" date="2024-02" db="EMBL/GenBank/DDBJ databases">
        <authorList>
            <person name="Hu B."/>
        </authorList>
    </citation>
    <scope>NUCLEOTIDE SEQUENCE</scope>
    <source>
        <strain evidence="2">4A/Kenya/BAT2801/2015</strain>
    </source>
</reference>
<protein>
    <submittedName>
        <fullName evidence="2">VP2 protein</fullName>
    </submittedName>
</protein>
<feature type="region of interest" description="Disordered" evidence="1">
    <location>
        <begin position="473"/>
        <end position="501"/>
    </location>
</feature>
<reference evidence="2" key="1">
    <citation type="journal article" date="2024" name="Microbiome">
        <title>Substantial viral diversity in bats and rodents from East Africa: insights into evolution, recombination, and cocirculation.</title>
        <authorList>
            <person name="Wang D."/>
            <person name="Yang X."/>
            <person name="Ren Z."/>
            <person name="Hu B."/>
            <person name="Zhao H."/>
            <person name="Yang K."/>
            <person name="Shi P."/>
            <person name="Zhang Z."/>
            <person name="Feng Q."/>
            <person name="Nawenja C.V."/>
            <person name="Obanda V."/>
            <person name="Robert K."/>
            <person name="Nalikka B."/>
            <person name="Waruhiu C.N."/>
            <person name="Ochola G.O."/>
            <person name="Onyuok S.O."/>
            <person name="Ochieng H."/>
            <person name="Li B."/>
            <person name="Zhu Y."/>
            <person name="Si H."/>
            <person name="Yin J."/>
            <person name="Kristiansen K."/>
            <person name="Jin X."/>
            <person name="Xu X."/>
            <person name="Xiao M."/>
            <person name="Agwanda B."/>
            <person name="Ommeh S."/>
            <person name="Li J."/>
            <person name="Shi Z.L."/>
        </authorList>
    </citation>
    <scope>NUCLEOTIDE SEQUENCE</scope>
    <source>
        <strain evidence="2">4A/Kenya/BAT2801/2015</strain>
    </source>
</reference>
<evidence type="ECO:0000256" key="1">
    <source>
        <dbReference type="SAM" id="MobiDB-lite"/>
    </source>
</evidence>
<accession>A0AAU7E2V7</accession>
<sequence>MGIVASIVAAIAGVAEAVADAAAAVGSAAGAASEAVATSIELTSALGQAAEDTVPLLAEEEETVFDSSWVGENVPYADEGAINDPWNWEMEPEALASTGSRVPRALGATLAVGAGLGAAAGGLAYAFGSAAASKTEAGQALLEAGQQVQHVMEAEGLEPTVPDIVMGFMTPEEYEWALEELHRRQAEGHFDPESLEAAENALVYISPKEGIPFASKDPSLLMDVATSKEPAPWFLPGAAGQPLTRGMARRAAEAARVMREGQERSQVFRLSSELRRELQRTGAALDQVYREVRRRDNIRQENIAARLAAEVAGQALDLGLQEGERLIGNVLGGGVMAGTIAAALTGGASILLDKYFGPSLPEGSIEIEDDKYSYAPQFVKAQGGLWRKGRASYLVEEDGHIGTVNLSYYAPEQSNRHLPSTEPWYHFPPRNKTQLDNLKAYLANNWGGTHSLVQPTTEGLFLIGDLVLQEAQYRRKNARPKRRPRNPGPRPRPKRTRRARN</sequence>
<dbReference type="EMBL" id="PP711979">
    <property type="protein sequence ID" value="XBH24071.1"/>
    <property type="molecule type" value="Genomic_DNA"/>
</dbReference>
<name>A0AAU7E2V7_9POLY</name>